<name>A0A9Q1MI16_9SOLA</name>
<organism evidence="2 3">
    <name type="scientific">Anisodus acutangulus</name>
    <dbReference type="NCBI Taxonomy" id="402998"/>
    <lineage>
        <taxon>Eukaryota</taxon>
        <taxon>Viridiplantae</taxon>
        <taxon>Streptophyta</taxon>
        <taxon>Embryophyta</taxon>
        <taxon>Tracheophyta</taxon>
        <taxon>Spermatophyta</taxon>
        <taxon>Magnoliopsida</taxon>
        <taxon>eudicotyledons</taxon>
        <taxon>Gunneridae</taxon>
        <taxon>Pentapetalae</taxon>
        <taxon>asterids</taxon>
        <taxon>lamiids</taxon>
        <taxon>Solanales</taxon>
        <taxon>Solanaceae</taxon>
        <taxon>Solanoideae</taxon>
        <taxon>Hyoscyameae</taxon>
        <taxon>Anisodus</taxon>
    </lineage>
</organism>
<dbReference type="FunFam" id="2.60.260.40:FF:000001">
    <property type="entry name" value="NADH dehydrogenase [ubiquinone] iron-sulfur protein 6, mitochondrial"/>
    <property type="match status" value="1"/>
</dbReference>
<evidence type="ECO:0000259" key="1">
    <source>
        <dbReference type="Pfam" id="PF10276"/>
    </source>
</evidence>
<dbReference type="GO" id="GO:0005739">
    <property type="term" value="C:mitochondrion"/>
    <property type="evidence" value="ECO:0007669"/>
    <property type="project" value="GOC"/>
</dbReference>
<gene>
    <name evidence="2" type="ORF">K7X08_004880</name>
</gene>
<reference evidence="3" key="1">
    <citation type="journal article" date="2023" name="Proc. Natl. Acad. Sci. U.S.A.">
        <title>Genomic and structural basis for evolution of tropane alkaloid biosynthesis.</title>
        <authorList>
            <person name="Wanga Y.-J."/>
            <person name="Taina T."/>
            <person name="Yua J.-Y."/>
            <person name="Lia J."/>
            <person name="Xua B."/>
            <person name="Chenc J."/>
            <person name="D'Auriad J.C."/>
            <person name="Huanga J.-P."/>
            <person name="Huanga S.-X."/>
        </authorList>
    </citation>
    <scope>NUCLEOTIDE SEQUENCE [LARGE SCALE GENOMIC DNA]</scope>
    <source>
        <strain evidence="3">cv. KIB-2019</strain>
    </source>
</reference>
<comment type="caution">
    <text evidence="2">The sequence shown here is derived from an EMBL/GenBank/DDBJ whole genome shotgun (WGS) entry which is preliminary data.</text>
</comment>
<proteinExistence type="predicted"/>
<evidence type="ECO:0000313" key="2">
    <source>
        <dbReference type="EMBL" id="KAJ8558114.1"/>
    </source>
</evidence>
<feature type="domain" description="Zinc finger CHCC-type" evidence="1">
    <location>
        <begin position="62"/>
        <end position="99"/>
    </location>
</feature>
<dbReference type="OrthoDB" id="307899at2759"/>
<accession>A0A9Q1MI16</accession>
<dbReference type="Pfam" id="PF10276">
    <property type="entry name" value="zf-CHCC"/>
    <property type="match status" value="1"/>
</dbReference>
<dbReference type="InterPro" id="IPR019401">
    <property type="entry name" value="Znf_CHCC"/>
</dbReference>
<dbReference type="Gene3D" id="2.60.260.40">
    <property type="entry name" value="q5lls5 like domains"/>
    <property type="match status" value="1"/>
</dbReference>
<evidence type="ECO:0000313" key="3">
    <source>
        <dbReference type="Proteomes" id="UP001152561"/>
    </source>
</evidence>
<protein>
    <recommendedName>
        <fullName evidence="1">Zinc finger CHCC-type domain-containing protein</fullName>
    </recommendedName>
</protein>
<dbReference type="GO" id="GO:0006120">
    <property type="term" value="P:mitochondrial electron transport, NADH to ubiquinone"/>
    <property type="evidence" value="ECO:0007669"/>
    <property type="project" value="TreeGrafter"/>
</dbReference>
<dbReference type="PANTHER" id="PTHR13156:SF0">
    <property type="entry name" value="NADH DEHYDROGENASE [UBIQUINONE] IRON-SULFUR PROTEIN 6, MITOCHONDRIAL"/>
    <property type="match status" value="1"/>
</dbReference>
<dbReference type="PANTHER" id="PTHR13156">
    <property type="entry name" value="NADH-UBIQUINONE OXIDOREDUCTASE 13 KD-A SUBUNIT"/>
    <property type="match status" value="1"/>
</dbReference>
<dbReference type="Proteomes" id="UP001152561">
    <property type="component" value="Unassembled WGS sequence"/>
</dbReference>
<keyword evidence="3" id="KW-1185">Reference proteome</keyword>
<dbReference type="EMBL" id="JAJAGQ010000007">
    <property type="protein sequence ID" value="KAJ8558114.1"/>
    <property type="molecule type" value="Genomic_DNA"/>
</dbReference>
<dbReference type="AlphaFoldDB" id="A0A9Q1MI16"/>
<sequence length="105" mass="11595">MAAFGRKAMATNLLKTLTGTRSFMGVGSSEVITSHTYKWMQDTSKKSPMELINEVPPIKVEGRIAGCEGDTNPALGHPIEYICLDLVEPAVCKYCGLRYTQDHHH</sequence>